<dbReference type="OrthoDB" id="5779725at2759"/>
<comment type="subcellular location">
    <subcellularLocation>
        <location evidence="1">Endomembrane system</location>
        <topology evidence="1">Multi-pass membrane protein</topology>
    </subcellularLocation>
</comment>
<dbReference type="Pfam" id="PF22954">
    <property type="entry name" value="DUF7027"/>
    <property type="match status" value="1"/>
</dbReference>
<organism evidence="8 9">
    <name type="scientific">Haemonchus contortus</name>
    <name type="common">Barber pole worm</name>
    <dbReference type="NCBI Taxonomy" id="6289"/>
    <lineage>
        <taxon>Eukaryota</taxon>
        <taxon>Metazoa</taxon>
        <taxon>Ecdysozoa</taxon>
        <taxon>Nematoda</taxon>
        <taxon>Chromadorea</taxon>
        <taxon>Rhabditida</taxon>
        <taxon>Rhabditina</taxon>
        <taxon>Rhabditomorpha</taxon>
        <taxon>Strongyloidea</taxon>
        <taxon>Trichostrongylidae</taxon>
        <taxon>Haemonchus</taxon>
    </lineage>
</organism>
<dbReference type="InterPro" id="IPR051115">
    <property type="entry name" value="LAPTM_transporter"/>
</dbReference>
<evidence type="ECO:0000256" key="3">
    <source>
        <dbReference type="ARBA" id="ARBA00022989"/>
    </source>
</evidence>
<reference evidence="9" key="1">
    <citation type="submission" date="2020-12" db="UniProtKB">
        <authorList>
            <consortium name="WormBaseParasite"/>
        </authorList>
    </citation>
    <scope>IDENTIFICATION</scope>
    <source>
        <strain evidence="9">MHco3</strain>
    </source>
</reference>
<keyword evidence="4 6" id="KW-0472">Membrane</keyword>
<keyword evidence="2 6" id="KW-0812">Transmembrane</keyword>
<keyword evidence="3 6" id="KW-1133">Transmembrane helix</keyword>
<feature type="domain" description="DUF7027" evidence="7">
    <location>
        <begin position="43"/>
        <end position="137"/>
    </location>
</feature>
<sequence>MLYAQKWAGREKARRSTAVGRRKYMDFDPRGKKWDCCCCRLPTGLQILATVEAVVAVIVAIIATIHVTTAVEKPSYFEICLILLMILLVITSGLLIYGIHKHDPTLMYPTIAARLLLIIFVQVFGVSTVVAPQEVQTKWDRLQLEEEGKEVEKDQNVALRLVFLVFAMLFITVFVFYCIYLVVRCIQYERCFSRLKERRESFFHAAMIDPDAGSRRASSTVGGTDQEARSR</sequence>
<feature type="region of interest" description="Disordered" evidence="5">
    <location>
        <begin position="212"/>
        <end position="231"/>
    </location>
</feature>
<evidence type="ECO:0000256" key="4">
    <source>
        <dbReference type="ARBA" id="ARBA00023136"/>
    </source>
</evidence>
<dbReference type="InterPro" id="IPR054291">
    <property type="entry name" value="DUF7027"/>
</dbReference>
<evidence type="ECO:0000256" key="6">
    <source>
        <dbReference type="SAM" id="Phobius"/>
    </source>
</evidence>
<dbReference type="PANTHER" id="PTHR12479:SF2">
    <property type="entry name" value="LYSOSOMAL-ASSOCIATED TRANSMEMBRANE PROTEIN 5"/>
    <property type="match status" value="1"/>
</dbReference>
<evidence type="ECO:0000313" key="9">
    <source>
        <dbReference type="WBParaSite" id="HCON_00003680-00001"/>
    </source>
</evidence>
<dbReference type="WBParaSite" id="HCON_00003680-00001">
    <property type="protein sequence ID" value="HCON_00003680-00001"/>
    <property type="gene ID" value="HCON_00003680"/>
</dbReference>
<accession>A0A7I4XTC8</accession>
<feature type="transmembrane region" description="Helical" evidence="6">
    <location>
        <begin position="111"/>
        <end position="131"/>
    </location>
</feature>
<dbReference type="AlphaFoldDB" id="A0A7I4XTC8"/>
<keyword evidence="8" id="KW-1185">Reference proteome</keyword>
<feature type="transmembrane region" description="Helical" evidence="6">
    <location>
        <begin position="47"/>
        <end position="69"/>
    </location>
</feature>
<dbReference type="GO" id="GO:0012505">
    <property type="term" value="C:endomembrane system"/>
    <property type="evidence" value="ECO:0007669"/>
    <property type="project" value="UniProtKB-SubCell"/>
</dbReference>
<proteinExistence type="predicted"/>
<evidence type="ECO:0000256" key="5">
    <source>
        <dbReference type="SAM" id="MobiDB-lite"/>
    </source>
</evidence>
<dbReference type="GO" id="GO:0005765">
    <property type="term" value="C:lysosomal membrane"/>
    <property type="evidence" value="ECO:0007669"/>
    <property type="project" value="TreeGrafter"/>
</dbReference>
<evidence type="ECO:0000259" key="7">
    <source>
        <dbReference type="Pfam" id="PF22954"/>
    </source>
</evidence>
<dbReference type="PANTHER" id="PTHR12479">
    <property type="entry name" value="LYSOSOMAL-ASSOCIATED TRANSMEMBRANE PROTEIN"/>
    <property type="match status" value="1"/>
</dbReference>
<feature type="transmembrane region" description="Helical" evidence="6">
    <location>
        <begin position="161"/>
        <end position="183"/>
    </location>
</feature>
<dbReference type="OMA" id="GMIDPDF"/>
<name>A0A7I4XTC8_HAECO</name>
<evidence type="ECO:0000313" key="8">
    <source>
        <dbReference type="Proteomes" id="UP000025227"/>
    </source>
</evidence>
<dbReference type="Proteomes" id="UP000025227">
    <property type="component" value="Unplaced"/>
</dbReference>
<evidence type="ECO:0000256" key="1">
    <source>
        <dbReference type="ARBA" id="ARBA00004127"/>
    </source>
</evidence>
<evidence type="ECO:0000256" key="2">
    <source>
        <dbReference type="ARBA" id="ARBA00022692"/>
    </source>
</evidence>
<protein>
    <recommendedName>
        <fullName evidence="7">DUF7027 domain-containing protein</fullName>
    </recommendedName>
</protein>
<feature type="transmembrane region" description="Helical" evidence="6">
    <location>
        <begin position="75"/>
        <end position="99"/>
    </location>
</feature>